<dbReference type="Pfam" id="PF12843">
    <property type="entry name" value="QSregVF_b"/>
    <property type="match status" value="1"/>
</dbReference>
<reference evidence="3" key="2">
    <citation type="submission" date="2025-08" db="UniProtKB">
        <authorList>
            <consortium name="RefSeq"/>
        </authorList>
    </citation>
    <scope>IDENTIFICATION</scope>
    <source>
        <tissue evidence="3">Young leaves</tissue>
    </source>
</reference>
<keyword evidence="2" id="KW-1185">Reference proteome</keyword>
<name>A0A8B8K7S7_ABRPR</name>
<dbReference type="PANTHER" id="PTHR38357">
    <property type="entry name" value="EXPRESSED PROTEIN"/>
    <property type="match status" value="1"/>
</dbReference>
<gene>
    <name evidence="3" type="primary">LOC113853532</name>
</gene>
<dbReference type="OrthoDB" id="1897217at2759"/>
<dbReference type="Proteomes" id="UP000694853">
    <property type="component" value="Unplaced"/>
</dbReference>
<sequence length="245" mass="28098">MNLLHPGHHVFRIVNERNWGGGRSKLSEREIAARDRVINFGKYKGKMLGSLPSKYLKWVSKNLRAGHFEEWAKLADKVLEDPIYGDRIEWELALNVLSGNSCSSRRPTSAVCELQDISERFGWDNLDKVGWAKVDFDLLGTSKSARIPRLVHNVNQPPLVNLNPSPPPLPPLSRRMERRERQRMRLRTQPQPQPQSQQLHEDPIAEQDDNGKQNHDGIPNPFPGRQALLGRAIIHHSRHKQSHNI</sequence>
<dbReference type="GeneID" id="113853532"/>
<feature type="compositionally biased region" description="Low complexity" evidence="1">
    <location>
        <begin position="187"/>
        <end position="198"/>
    </location>
</feature>
<dbReference type="RefSeq" id="XP_027339741.1">
    <property type="nucleotide sequence ID" value="XM_027483940.1"/>
</dbReference>
<protein>
    <submittedName>
        <fullName evidence="3">Uncharacterized protein LOC113853532</fullName>
    </submittedName>
</protein>
<dbReference type="GO" id="GO:0009536">
    <property type="term" value="C:plastid"/>
    <property type="evidence" value="ECO:0007669"/>
    <property type="project" value="TreeGrafter"/>
</dbReference>
<dbReference type="AlphaFoldDB" id="A0A8B8K7S7"/>
<feature type="region of interest" description="Disordered" evidence="1">
    <location>
        <begin position="155"/>
        <end position="225"/>
    </location>
</feature>
<dbReference type="InterPro" id="IPR024530">
    <property type="entry name" value="QSregVF_b"/>
</dbReference>
<proteinExistence type="predicted"/>
<evidence type="ECO:0000313" key="2">
    <source>
        <dbReference type="Proteomes" id="UP000694853"/>
    </source>
</evidence>
<evidence type="ECO:0000256" key="1">
    <source>
        <dbReference type="SAM" id="MobiDB-lite"/>
    </source>
</evidence>
<feature type="compositionally biased region" description="Basic and acidic residues" evidence="1">
    <location>
        <begin position="199"/>
        <end position="215"/>
    </location>
</feature>
<reference evidence="2" key="1">
    <citation type="journal article" date="2019" name="Toxins">
        <title>Detection of Abrin-Like and Prepropulchellin-Like Toxin Genes and Transcripts Using Whole Genome Sequencing and Full-Length Transcript Sequencing of Abrus precatorius.</title>
        <authorList>
            <person name="Hovde B.T."/>
            <person name="Daligault H.E."/>
            <person name="Hanschen E.R."/>
            <person name="Kunde Y.A."/>
            <person name="Johnson M.B."/>
            <person name="Starkenburg S.R."/>
            <person name="Johnson S.L."/>
        </authorList>
    </citation>
    <scope>NUCLEOTIDE SEQUENCE [LARGE SCALE GENOMIC DNA]</scope>
</reference>
<accession>A0A8B8K7S7</accession>
<dbReference type="PANTHER" id="PTHR38357:SF1">
    <property type="entry name" value="EXPRESSED PROTEIN"/>
    <property type="match status" value="1"/>
</dbReference>
<evidence type="ECO:0000313" key="3">
    <source>
        <dbReference type="RefSeq" id="XP_027339741.1"/>
    </source>
</evidence>
<dbReference type="KEGG" id="aprc:113853532"/>
<organism evidence="2 3">
    <name type="scientific">Abrus precatorius</name>
    <name type="common">Indian licorice</name>
    <name type="synonym">Glycine abrus</name>
    <dbReference type="NCBI Taxonomy" id="3816"/>
    <lineage>
        <taxon>Eukaryota</taxon>
        <taxon>Viridiplantae</taxon>
        <taxon>Streptophyta</taxon>
        <taxon>Embryophyta</taxon>
        <taxon>Tracheophyta</taxon>
        <taxon>Spermatophyta</taxon>
        <taxon>Magnoliopsida</taxon>
        <taxon>eudicotyledons</taxon>
        <taxon>Gunneridae</taxon>
        <taxon>Pentapetalae</taxon>
        <taxon>rosids</taxon>
        <taxon>fabids</taxon>
        <taxon>Fabales</taxon>
        <taxon>Fabaceae</taxon>
        <taxon>Papilionoideae</taxon>
        <taxon>50 kb inversion clade</taxon>
        <taxon>NPAAA clade</taxon>
        <taxon>indigoferoid/millettioid clade</taxon>
        <taxon>Abreae</taxon>
        <taxon>Abrus</taxon>
    </lineage>
</organism>